<gene>
    <name evidence="1" type="ORF">PDIG_77100</name>
</gene>
<comment type="caution">
    <text evidence="1">The sequence shown here is derived from an EMBL/GenBank/DDBJ whole genome shotgun (WGS) entry which is preliminary data.</text>
</comment>
<proteinExistence type="predicted"/>
<organism evidence="1 2">
    <name type="scientific">Penicillium digitatum (strain PHI26 / CECT 20796)</name>
    <name type="common">Green mold</name>
    <dbReference type="NCBI Taxonomy" id="1170229"/>
    <lineage>
        <taxon>Eukaryota</taxon>
        <taxon>Fungi</taxon>
        <taxon>Dikarya</taxon>
        <taxon>Ascomycota</taxon>
        <taxon>Pezizomycotina</taxon>
        <taxon>Eurotiomycetes</taxon>
        <taxon>Eurotiomycetidae</taxon>
        <taxon>Eurotiales</taxon>
        <taxon>Aspergillaceae</taxon>
        <taxon>Penicillium</taxon>
    </lineage>
</organism>
<reference evidence="2" key="1">
    <citation type="journal article" date="2012" name="BMC Genomics">
        <title>Genome sequence of the necrotrophic fungus Penicillium digitatum, the main postharvest pathogen of citrus.</title>
        <authorList>
            <person name="Marcet-Houben M."/>
            <person name="Ballester A.-R."/>
            <person name="de la Fuente B."/>
            <person name="Harries E."/>
            <person name="Marcos J.F."/>
            <person name="Gonzalez-Candelas L."/>
            <person name="Gabaldon T."/>
        </authorList>
    </citation>
    <scope>NUCLEOTIDE SEQUENCE [LARGE SCALE GENOMIC DNA]</scope>
    <source>
        <strain evidence="2">PHI26 / CECT 20796</strain>
    </source>
</reference>
<protein>
    <submittedName>
        <fullName evidence="1">Uncharacterized protein</fullName>
    </submittedName>
</protein>
<dbReference type="AlphaFoldDB" id="K9FUT4"/>
<dbReference type="HOGENOM" id="CLU_3399548_0_0_1"/>
<dbReference type="EMBL" id="AKCT01000285">
    <property type="protein sequence ID" value="EKV06513.1"/>
    <property type="molecule type" value="Genomic_DNA"/>
</dbReference>
<accession>K9FUT4</accession>
<evidence type="ECO:0000313" key="1">
    <source>
        <dbReference type="EMBL" id="EKV06513.1"/>
    </source>
</evidence>
<evidence type="ECO:0000313" key="2">
    <source>
        <dbReference type="Proteomes" id="UP000009882"/>
    </source>
</evidence>
<sequence length="31" mass="3516">MRAFDLPAVWVIMAGHAERGVGRSLGKWTFR</sequence>
<name>K9FUT4_PEND2</name>
<dbReference type="Proteomes" id="UP000009882">
    <property type="component" value="Unassembled WGS sequence"/>
</dbReference>
<keyword evidence="2" id="KW-1185">Reference proteome</keyword>
<dbReference type="InParanoid" id="K9FUT4"/>